<dbReference type="SUPFAM" id="SSF48150">
    <property type="entry name" value="DNA-glycosylase"/>
    <property type="match status" value="1"/>
</dbReference>
<protein>
    <submittedName>
        <fullName evidence="1">DNA methylase</fullName>
    </submittedName>
</protein>
<dbReference type="Proteomes" id="UP000231034">
    <property type="component" value="Unassembled WGS sequence"/>
</dbReference>
<accession>A0A2M7Z4W5</accession>
<comment type="caution">
    <text evidence="1">The sequence shown here is derived from an EMBL/GenBank/DDBJ whole genome shotgun (WGS) entry which is preliminary data.</text>
</comment>
<organism evidence="1 2">
    <name type="scientific">Candidatus Nealsonbacteria bacterium CG_4_9_14_3_um_filter_37_13</name>
    <dbReference type="NCBI Taxonomy" id="1974695"/>
    <lineage>
        <taxon>Bacteria</taxon>
        <taxon>Candidatus Nealsoniibacteriota</taxon>
    </lineage>
</organism>
<sequence length="138" mass="16110">MKGKIYSKDLGINLKSGKEEEIFKWFLACLLFGKPIQQKVAKRTYFEFKKEGLLSSENILKASWNKLVEVLDRGHYIRYDFSTATKLLEICKELKEKYGSLKNLINVSKNKKDLAKRLQEFKGMGPVTTRIFLRDLKI</sequence>
<reference evidence="2" key="1">
    <citation type="submission" date="2017-09" db="EMBL/GenBank/DDBJ databases">
        <title>Depth-based differentiation of microbial function through sediment-hosted aquifers and enrichment of novel symbionts in the deep terrestrial subsurface.</title>
        <authorList>
            <person name="Probst A.J."/>
            <person name="Ladd B."/>
            <person name="Jarett J.K."/>
            <person name="Geller-Mcgrath D.E."/>
            <person name="Sieber C.M.K."/>
            <person name="Emerson J.B."/>
            <person name="Anantharaman K."/>
            <person name="Thomas B.C."/>
            <person name="Malmstrom R."/>
            <person name="Stieglmeier M."/>
            <person name="Klingl A."/>
            <person name="Woyke T."/>
            <person name="Ryan C.M."/>
            <person name="Banfield J.F."/>
        </authorList>
    </citation>
    <scope>NUCLEOTIDE SEQUENCE [LARGE SCALE GENOMIC DNA]</scope>
</reference>
<dbReference type="EMBL" id="PFVR01000070">
    <property type="protein sequence ID" value="PJA84160.1"/>
    <property type="molecule type" value="Genomic_DNA"/>
</dbReference>
<proteinExistence type="predicted"/>
<keyword evidence="1" id="KW-0808">Transferase</keyword>
<evidence type="ECO:0000313" key="1">
    <source>
        <dbReference type="EMBL" id="PJA84160.1"/>
    </source>
</evidence>
<dbReference type="Gene3D" id="1.10.340.30">
    <property type="entry name" value="Hypothetical protein, domain 2"/>
    <property type="match status" value="1"/>
</dbReference>
<name>A0A2M7Z4W5_9BACT</name>
<dbReference type="AlphaFoldDB" id="A0A2M7Z4W5"/>
<evidence type="ECO:0000313" key="2">
    <source>
        <dbReference type="Proteomes" id="UP000231034"/>
    </source>
</evidence>
<gene>
    <name evidence="1" type="ORF">CO145_02065</name>
</gene>
<keyword evidence="1" id="KW-0489">Methyltransferase</keyword>
<dbReference type="GO" id="GO:0006281">
    <property type="term" value="P:DNA repair"/>
    <property type="evidence" value="ECO:0007669"/>
    <property type="project" value="InterPro"/>
</dbReference>
<dbReference type="InterPro" id="IPR011257">
    <property type="entry name" value="DNA_glycosylase"/>
</dbReference>
<dbReference type="GO" id="GO:0032259">
    <property type="term" value="P:methylation"/>
    <property type="evidence" value="ECO:0007669"/>
    <property type="project" value="UniProtKB-KW"/>
</dbReference>
<dbReference type="GO" id="GO:0008168">
    <property type="term" value="F:methyltransferase activity"/>
    <property type="evidence" value="ECO:0007669"/>
    <property type="project" value="UniProtKB-KW"/>
</dbReference>